<organism evidence="4 5">
    <name type="scientific">Candidatus Iainarchaeum sp</name>
    <dbReference type="NCBI Taxonomy" id="3101447"/>
    <lineage>
        <taxon>Archaea</taxon>
        <taxon>Candidatus Iainarchaeota</taxon>
        <taxon>Candidatus Iainarchaeia</taxon>
        <taxon>Candidatus Iainarchaeales</taxon>
        <taxon>Candidatus Iainarchaeaceae</taxon>
        <taxon>Candidatus Iainarchaeum</taxon>
    </lineage>
</organism>
<evidence type="ECO:0000313" key="4">
    <source>
        <dbReference type="EMBL" id="HIH09492.1"/>
    </source>
</evidence>
<dbReference type="PANTHER" id="PTHR42855:SF2">
    <property type="entry name" value="DRUG RESISTANCE ABC TRANSPORTER,ATP-BINDING PROTEIN"/>
    <property type="match status" value="1"/>
</dbReference>
<dbReference type="PROSITE" id="PS50893">
    <property type="entry name" value="ABC_TRANSPORTER_2"/>
    <property type="match status" value="2"/>
</dbReference>
<dbReference type="SMART" id="SM00382">
    <property type="entry name" value="AAA"/>
    <property type="match status" value="2"/>
</dbReference>
<sequence>MPLIIKNLSISIGKREILLDESVGIADGSKVGLIGRNGAGKTTFLKAVLGQVDYSGKIEYNGKAAHFSQHIDLDPHKTVRETLGESAATHHQITSGKELQEIEKQLSDLNVHKDSAKVDKLTARYLELQAKSQGHSEPASRAKPVLQTLGIEDSWLGQKVGSLSTGQRAIIALAQILSSDAGLLLLDEPTNHLDFRRLDILENYLRQFKGTVVMVTHDRYFLDRVCDSILKMEKGKWIKYNGNYSAYVKTRNAAFAAQKTAYELENKYLAAERDKIARIGKSPQKVAQGKYRERLLEKREIVEKPDMDRSNFKTRFEASPIQSPVVLELSGLYVGYTKPLISDINLNIGSDQRVILIGENGVGKSTLFKTIEGRVPPLSGEVILDPQAKLGYADQELKGLAGSATLYDEIYAMLKDMPKTRQHLSMVGFVSDDEVFKPISKLSFGEKSRLNLLKVLIGKPNILLLDEPTNHLDIDAREIIESAFLSYDGAIFAVSHDRFFINKIAQRTLKVADGAIVEMKR</sequence>
<feature type="domain" description="ABC transporter" evidence="3">
    <location>
        <begin position="3"/>
        <end position="259"/>
    </location>
</feature>
<evidence type="ECO:0000256" key="1">
    <source>
        <dbReference type="ARBA" id="ARBA00022741"/>
    </source>
</evidence>
<comment type="caution">
    <text evidence="4">The sequence shown here is derived from an EMBL/GenBank/DDBJ whole genome shotgun (WGS) entry which is preliminary data.</text>
</comment>
<dbReference type="PROSITE" id="PS00211">
    <property type="entry name" value="ABC_TRANSPORTER_1"/>
    <property type="match status" value="1"/>
</dbReference>
<dbReference type="InterPro" id="IPR003593">
    <property type="entry name" value="AAA+_ATPase"/>
</dbReference>
<dbReference type="Gene3D" id="3.40.50.300">
    <property type="entry name" value="P-loop containing nucleotide triphosphate hydrolases"/>
    <property type="match status" value="2"/>
</dbReference>
<gene>
    <name evidence="4" type="ORF">HA254_02370</name>
</gene>
<dbReference type="InterPro" id="IPR032781">
    <property type="entry name" value="ABC_tran_Xtn"/>
</dbReference>
<dbReference type="Pfam" id="PF00005">
    <property type="entry name" value="ABC_tran"/>
    <property type="match status" value="2"/>
</dbReference>
<dbReference type="FunFam" id="3.40.50.300:FF:000011">
    <property type="entry name" value="Putative ABC transporter ATP-binding component"/>
    <property type="match status" value="1"/>
</dbReference>
<feature type="domain" description="ABC transporter" evidence="3">
    <location>
        <begin position="321"/>
        <end position="519"/>
    </location>
</feature>
<dbReference type="InterPro" id="IPR003439">
    <property type="entry name" value="ABC_transporter-like_ATP-bd"/>
</dbReference>
<dbReference type="InterPro" id="IPR027417">
    <property type="entry name" value="P-loop_NTPase"/>
</dbReference>
<reference evidence="5" key="1">
    <citation type="journal article" date="2020" name="bioRxiv">
        <title>A rank-normalized archaeal taxonomy based on genome phylogeny resolves widespread incomplete and uneven classifications.</title>
        <authorList>
            <person name="Rinke C."/>
            <person name="Chuvochina M."/>
            <person name="Mussig A.J."/>
            <person name="Chaumeil P.-A."/>
            <person name="Waite D.W."/>
            <person name="Whitman W.B."/>
            <person name="Parks D.H."/>
            <person name="Hugenholtz P."/>
        </authorList>
    </citation>
    <scope>NUCLEOTIDE SEQUENCE [LARGE SCALE GENOMIC DNA]</scope>
</reference>
<name>A0A7J4IVK6_9ARCH</name>
<dbReference type="CDD" id="cd03221">
    <property type="entry name" value="ABCF_EF-3"/>
    <property type="match status" value="2"/>
</dbReference>
<dbReference type="GO" id="GO:0016887">
    <property type="term" value="F:ATP hydrolysis activity"/>
    <property type="evidence" value="ECO:0007669"/>
    <property type="project" value="InterPro"/>
</dbReference>
<protein>
    <submittedName>
        <fullName evidence="4">ABC-F family ATP-binding cassette domain-containing protein</fullName>
    </submittedName>
</protein>
<dbReference type="InterPro" id="IPR051309">
    <property type="entry name" value="ABCF_ATPase"/>
</dbReference>
<evidence type="ECO:0000256" key="2">
    <source>
        <dbReference type="ARBA" id="ARBA00022840"/>
    </source>
</evidence>
<dbReference type="GO" id="GO:0005524">
    <property type="term" value="F:ATP binding"/>
    <property type="evidence" value="ECO:0007669"/>
    <property type="project" value="UniProtKB-KW"/>
</dbReference>
<dbReference type="Pfam" id="PF12848">
    <property type="entry name" value="ABC_tran_Xtn"/>
    <property type="match status" value="1"/>
</dbReference>
<dbReference type="EMBL" id="DUGC01000043">
    <property type="protein sequence ID" value="HIH09492.1"/>
    <property type="molecule type" value="Genomic_DNA"/>
</dbReference>
<dbReference type="PANTHER" id="PTHR42855">
    <property type="entry name" value="ABC TRANSPORTER ATP-BINDING SUBUNIT"/>
    <property type="match status" value="1"/>
</dbReference>
<dbReference type="SUPFAM" id="SSF52540">
    <property type="entry name" value="P-loop containing nucleoside triphosphate hydrolases"/>
    <property type="match status" value="2"/>
</dbReference>
<proteinExistence type="predicted"/>
<keyword evidence="2 4" id="KW-0067">ATP-binding</keyword>
<evidence type="ECO:0000259" key="3">
    <source>
        <dbReference type="PROSITE" id="PS50893"/>
    </source>
</evidence>
<evidence type="ECO:0000313" key="5">
    <source>
        <dbReference type="Proteomes" id="UP000565078"/>
    </source>
</evidence>
<dbReference type="Proteomes" id="UP000565078">
    <property type="component" value="Unassembled WGS sequence"/>
</dbReference>
<keyword evidence="1" id="KW-0547">Nucleotide-binding</keyword>
<dbReference type="AlphaFoldDB" id="A0A7J4IVK6"/>
<dbReference type="InterPro" id="IPR017871">
    <property type="entry name" value="ABC_transporter-like_CS"/>
</dbReference>
<accession>A0A7J4IVK6</accession>